<feature type="signal peptide" evidence="1">
    <location>
        <begin position="1"/>
        <end position="32"/>
    </location>
</feature>
<protein>
    <submittedName>
        <fullName evidence="2">Uncharacterized protein</fullName>
    </submittedName>
</protein>
<organism evidence="2 3">
    <name type="scientific">Stachybotrys elegans</name>
    <dbReference type="NCBI Taxonomy" id="80388"/>
    <lineage>
        <taxon>Eukaryota</taxon>
        <taxon>Fungi</taxon>
        <taxon>Dikarya</taxon>
        <taxon>Ascomycota</taxon>
        <taxon>Pezizomycotina</taxon>
        <taxon>Sordariomycetes</taxon>
        <taxon>Hypocreomycetidae</taxon>
        <taxon>Hypocreales</taxon>
        <taxon>Stachybotryaceae</taxon>
        <taxon>Stachybotrys</taxon>
    </lineage>
</organism>
<keyword evidence="1" id="KW-0732">Signal</keyword>
<comment type="caution">
    <text evidence="2">The sequence shown here is derived from an EMBL/GenBank/DDBJ whole genome shotgun (WGS) entry which is preliminary data.</text>
</comment>
<proteinExistence type="predicted"/>
<dbReference type="AlphaFoldDB" id="A0A8K0SEU9"/>
<gene>
    <name evidence="2" type="ORF">B0I35DRAFT_73235</name>
</gene>
<accession>A0A8K0SEU9</accession>
<evidence type="ECO:0000313" key="3">
    <source>
        <dbReference type="Proteomes" id="UP000813444"/>
    </source>
</evidence>
<feature type="chain" id="PRO_5035434651" evidence="1">
    <location>
        <begin position="33"/>
        <end position="134"/>
    </location>
</feature>
<evidence type="ECO:0000313" key="2">
    <source>
        <dbReference type="EMBL" id="KAH7310420.1"/>
    </source>
</evidence>
<sequence length="134" mass="14956">MTPDAHPSRPLAPQHFLWPLFLLCNLPSPMCSLITPGAISLQYIQQACPPHGMSRKKRAAKQRSPWRRLHHWTKLPLGAIRSSSSPSATLNHPFRPPGIYSLYHNIPFPSSPLHSHSPILLSLHLPDPSLFAVS</sequence>
<evidence type="ECO:0000256" key="1">
    <source>
        <dbReference type="SAM" id="SignalP"/>
    </source>
</evidence>
<keyword evidence="3" id="KW-1185">Reference proteome</keyword>
<reference evidence="2" key="1">
    <citation type="journal article" date="2021" name="Nat. Commun.">
        <title>Genetic determinants of endophytism in the Arabidopsis root mycobiome.</title>
        <authorList>
            <person name="Mesny F."/>
            <person name="Miyauchi S."/>
            <person name="Thiergart T."/>
            <person name="Pickel B."/>
            <person name="Atanasova L."/>
            <person name="Karlsson M."/>
            <person name="Huettel B."/>
            <person name="Barry K.W."/>
            <person name="Haridas S."/>
            <person name="Chen C."/>
            <person name="Bauer D."/>
            <person name="Andreopoulos W."/>
            <person name="Pangilinan J."/>
            <person name="LaButti K."/>
            <person name="Riley R."/>
            <person name="Lipzen A."/>
            <person name="Clum A."/>
            <person name="Drula E."/>
            <person name="Henrissat B."/>
            <person name="Kohler A."/>
            <person name="Grigoriev I.V."/>
            <person name="Martin F.M."/>
            <person name="Hacquard S."/>
        </authorList>
    </citation>
    <scope>NUCLEOTIDE SEQUENCE</scope>
    <source>
        <strain evidence="2">MPI-CAGE-CH-0235</strain>
    </source>
</reference>
<dbReference type="EMBL" id="JAGPNK010000012">
    <property type="protein sequence ID" value="KAH7310420.1"/>
    <property type="molecule type" value="Genomic_DNA"/>
</dbReference>
<name>A0A8K0SEU9_9HYPO</name>
<dbReference type="Proteomes" id="UP000813444">
    <property type="component" value="Unassembled WGS sequence"/>
</dbReference>